<dbReference type="SUPFAM" id="SSF56112">
    <property type="entry name" value="Protein kinase-like (PK-like)"/>
    <property type="match status" value="1"/>
</dbReference>
<dbReference type="GO" id="GO:0004690">
    <property type="term" value="F:cyclic nucleotide-dependent protein kinase activity"/>
    <property type="evidence" value="ECO:0007669"/>
    <property type="project" value="UniProtKB-ARBA"/>
</dbReference>
<gene>
    <name evidence="1" type="ORF">YQE_07856</name>
</gene>
<dbReference type="InterPro" id="IPR011009">
    <property type="entry name" value="Kinase-like_dom_sf"/>
</dbReference>
<reference evidence="1" key="1">
    <citation type="journal article" date="2013" name="Genome Biol.">
        <title>Draft genome of the mountain pine beetle, Dendroctonus ponderosae Hopkins, a major forest pest.</title>
        <authorList>
            <person name="Keeling C.I."/>
            <person name="Yuen M.M."/>
            <person name="Liao N.Y."/>
            <person name="Docking T.R."/>
            <person name="Chan S.K."/>
            <person name="Taylor G.A."/>
            <person name="Palmquist D.L."/>
            <person name="Jackman S.D."/>
            <person name="Nguyen A."/>
            <person name="Li M."/>
            <person name="Henderson H."/>
            <person name="Janes J.K."/>
            <person name="Zhao Y."/>
            <person name="Pandoh P."/>
            <person name="Moore R."/>
            <person name="Sperling F.A."/>
            <person name="Huber D.P."/>
            <person name="Birol I."/>
            <person name="Jones S.J."/>
            <person name="Bohlmann J."/>
        </authorList>
    </citation>
    <scope>NUCLEOTIDE SEQUENCE</scope>
</reference>
<dbReference type="SMART" id="SM00220">
    <property type="entry name" value="S_TKc"/>
    <property type="match status" value="1"/>
</dbReference>
<dbReference type="Gene3D" id="1.10.510.10">
    <property type="entry name" value="Transferase(Phosphotransferase) domain 1"/>
    <property type="match status" value="1"/>
</dbReference>
<sequence>MLCVGRHLGANLAYELSSFIRAWDQQRHPRTTQFTRGHASYIHSRNIINRDLKPDNLQLDSKGDVKLVEFGFAIKLQSGKKTWTFCGTPKYVYVTGLFELLTGTPPFNGSDPMKTYNVILKDAIDFLKDITRNATFCCKFFQ</sequence>
<name>N6U233_DENPD</name>
<dbReference type="PROSITE" id="PS50011">
    <property type="entry name" value="PROTEIN_KINASE_DOM"/>
    <property type="match status" value="1"/>
</dbReference>
<evidence type="ECO:0000313" key="1">
    <source>
        <dbReference type="EMBL" id="ENN75590.1"/>
    </source>
</evidence>
<feature type="non-terminal residue" evidence="1">
    <location>
        <position position="1"/>
    </location>
</feature>
<dbReference type="InterPro" id="IPR000719">
    <property type="entry name" value="Prot_kinase_dom"/>
</dbReference>
<protein>
    <submittedName>
        <fullName evidence="1">Uncharacterized protein</fullName>
    </submittedName>
</protein>
<dbReference type="PANTHER" id="PTHR24353">
    <property type="entry name" value="CYCLIC NUCLEOTIDE-DEPENDENT PROTEIN KINASE"/>
    <property type="match status" value="1"/>
</dbReference>
<organism evidence="1">
    <name type="scientific">Dendroctonus ponderosae</name>
    <name type="common">Mountain pine beetle</name>
    <dbReference type="NCBI Taxonomy" id="77166"/>
    <lineage>
        <taxon>Eukaryota</taxon>
        <taxon>Metazoa</taxon>
        <taxon>Ecdysozoa</taxon>
        <taxon>Arthropoda</taxon>
        <taxon>Hexapoda</taxon>
        <taxon>Insecta</taxon>
        <taxon>Pterygota</taxon>
        <taxon>Neoptera</taxon>
        <taxon>Endopterygota</taxon>
        <taxon>Coleoptera</taxon>
        <taxon>Polyphaga</taxon>
        <taxon>Cucujiformia</taxon>
        <taxon>Curculionidae</taxon>
        <taxon>Scolytinae</taxon>
        <taxon>Dendroctonus</taxon>
    </lineage>
</organism>
<dbReference type="HOGENOM" id="CLU_1817761_0_0_1"/>
<dbReference type="AlphaFoldDB" id="N6U233"/>
<dbReference type="Pfam" id="PF00069">
    <property type="entry name" value="Pkinase"/>
    <property type="match status" value="1"/>
</dbReference>
<accession>N6U233</accession>
<dbReference type="GO" id="GO:0005524">
    <property type="term" value="F:ATP binding"/>
    <property type="evidence" value="ECO:0007669"/>
    <property type="project" value="InterPro"/>
</dbReference>
<dbReference type="PANTHER" id="PTHR24353:SF111">
    <property type="match status" value="1"/>
</dbReference>
<dbReference type="EMBL" id="KB741010">
    <property type="protein sequence ID" value="ENN75590.1"/>
    <property type="molecule type" value="Genomic_DNA"/>
</dbReference>
<proteinExistence type="predicted"/>